<reference evidence="2 3" key="1">
    <citation type="submission" date="2013-11" db="EMBL/GenBank/DDBJ databases">
        <title>Opisthorchis viverrini - life in the bile duct.</title>
        <authorList>
            <person name="Young N.D."/>
            <person name="Nagarajan N."/>
            <person name="Lin S.J."/>
            <person name="Korhonen P.K."/>
            <person name="Jex A.R."/>
            <person name="Hall R.S."/>
            <person name="Safavi-Hemami H."/>
            <person name="Kaewkong W."/>
            <person name="Bertrand D."/>
            <person name="Gao S."/>
            <person name="Seet Q."/>
            <person name="Wongkham S."/>
            <person name="Teh B.T."/>
            <person name="Wongkham C."/>
            <person name="Intapan P.M."/>
            <person name="Maleewong W."/>
            <person name="Yang X."/>
            <person name="Hu M."/>
            <person name="Wang Z."/>
            <person name="Hofmann A."/>
            <person name="Sternberg P.W."/>
            <person name="Tan P."/>
            <person name="Wang J."/>
            <person name="Gasser R.B."/>
        </authorList>
    </citation>
    <scope>NUCLEOTIDE SEQUENCE [LARGE SCALE GENOMIC DNA]</scope>
</reference>
<dbReference type="RefSeq" id="XP_009164981.1">
    <property type="nucleotide sequence ID" value="XM_009166717.1"/>
</dbReference>
<feature type="region of interest" description="Disordered" evidence="1">
    <location>
        <begin position="1"/>
        <end position="85"/>
    </location>
</feature>
<organism evidence="2 3">
    <name type="scientific">Opisthorchis viverrini</name>
    <name type="common">Southeast Asian liver fluke</name>
    <dbReference type="NCBI Taxonomy" id="6198"/>
    <lineage>
        <taxon>Eukaryota</taxon>
        <taxon>Metazoa</taxon>
        <taxon>Spiralia</taxon>
        <taxon>Lophotrochozoa</taxon>
        <taxon>Platyhelminthes</taxon>
        <taxon>Trematoda</taxon>
        <taxon>Digenea</taxon>
        <taxon>Opisthorchiida</taxon>
        <taxon>Opisthorchiata</taxon>
        <taxon>Opisthorchiidae</taxon>
        <taxon>Opisthorchis</taxon>
    </lineage>
</organism>
<feature type="compositionally biased region" description="Low complexity" evidence="1">
    <location>
        <begin position="29"/>
        <end position="43"/>
    </location>
</feature>
<evidence type="ECO:0000256" key="1">
    <source>
        <dbReference type="SAM" id="MobiDB-lite"/>
    </source>
</evidence>
<evidence type="ECO:0000313" key="3">
    <source>
        <dbReference type="Proteomes" id="UP000054324"/>
    </source>
</evidence>
<dbReference type="KEGG" id="ovi:T265_02468"/>
<sequence length="85" mass="8711">MELSAQDGSNPVAGWCSQQTTRLAASRHSSANSSGATNASESSVNPALDARSATVNFPDPLPSPEVPTVFTVESKSQSSTESNTA</sequence>
<gene>
    <name evidence="2" type="ORF">T265_02468</name>
</gene>
<dbReference type="EMBL" id="KL596648">
    <property type="protein sequence ID" value="KER31285.1"/>
    <property type="molecule type" value="Genomic_DNA"/>
</dbReference>
<feature type="compositionally biased region" description="Polar residues" evidence="1">
    <location>
        <begin position="71"/>
        <end position="85"/>
    </location>
</feature>
<proteinExistence type="predicted"/>
<protein>
    <submittedName>
        <fullName evidence="2">Uncharacterized protein</fullName>
    </submittedName>
</protein>
<name>A0A075A6L6_OPIVI</name>
<evidence type="ECO:0000313" key="2">
    <source>
        <dbReference type="EMBL" id="KER31285.1"/>
    </source>
</evidence>
<keyword evidence="3" id="KW-1185">Reference proteome</keyword>
<dbReference type="CTD" id="20316656"/>
<accession>A0A075A6L6</accession>
<dbReference type="AlphaFoldDB" id="A0A075A6L6"/>
<dbReference type="GeneID" id="20316656"/>
<dbReference type="Proteomes" id="UP000054324">
    <property type="component" value="Unassembled WGS sequence"/>
</dbReference>